<comment type="caution">
    <text evidence="7">The sequence shown here is derived from an EMBL/GenBank/DDBJ whole genome shotgun (WGS) entry which is preliminary data.</text>
</comment>
<dbReference type="InterPro" id="IPR051694">
    <property type="entry name" value="Immunoregulatory_rcpt-like"/>
</dbReference>
<keyword evidence="8" id="KW-1185">Reference proteome</keyword>
<dbReference type="Proteomes" id="UP000683360">
    <property type="component" value="Unassembled WGS sequence"/>
</dbReference>
<protein>
    <submittedName>
        <fullName evidence="7">Uncharacterized protein</fullName>
    </submittedName>
</protein>
<gene>
    <name evidence="7" type="ORF">MEDL_47407</name>
</gene>
<organism evidence="7 8">
    <name type="scientific">Mytilus edulis</name>
    <name type="common">Blue mussel</name>
    <dbReference type="NCBI Taxonomy" id="6550"/>
    <lineage>
        <taxon>Eukaryota</taxon>
        <taxon>Metazoa</taxon>
        <taxon>Spiralia</taxon>
        <taxon>Lophotrochozoa</taxon>
        <taxon>Mollusca</taxon>
        <taxon>Bivalvia</taxon>
        <taxon>Autobranchia</taxon>
        <taxon>Pteriomorphia</taxon>
        <taxon>Mytilida</taxon>
        <taxon>Mytiloidea</taxon>
        <taxon>Mytilidae</taxon>
        <taxon>Mytilinae</taxon>
        <taxon>Mytilus</taxon>
    </lineage>
</organism>
<reference evidence="7" key="1">
    <citation type="submission" date="2021-03" db="EMBL/GenBank/DDBJ databases">
        <authorList>
            <person name="Bekaert M."/>
        </authorList>
    </citation>
    <scope>NUCLEOTIDE SEQUENCE</scope>
</reference>
<dbReference type="GO" id="GO:0071944">
    <property type="term" value="C:cell periphery"/>
    <property type="evidence" value="ECO:0007669"/>
    <property type="project" value="UniProtKB-ARBA"/>
</dbReference>
<sequence>MSSFPLNSCENIPNKGGLKCSSDVQVQCGSLFPGHHQDCPVADARGGWLQCLDLTETLPGSVPCQERDYGIHRDNVWVQNGCQGNFYTCYIPVSPPGPINERTLECSTKKDQSYTQCKIDGAYLVDKVNMKIQFQENKTCTEGINYGIVADSIFVKDGCSGIFTVDFFPDSVAPPPVQRSSTTSTTSTTHKPSTTTTTLRTTTPHKSPSISSTTIKSTTNHTSIINPPTSSDSSGSIIVLTAAAVLGVFLVILIATLAILWFSRRYRCTKRYLERKSDGSGTLEGPSGNIYEEISTHEEVPSAPPVYERQPFIGHEFTGHECSLEPNNNPKNPLGENYFILDPKYRDCRTLPRNMNHPVNFEPDLFHSIPSDDRPCQIHHPVARMGSFGNHSGHGHEPVIRMGTFNPKIHQYPLTLGPCMDPHMMHTKQNTLPVLNGKSMRISDSDVDEDGYQKIGTFGPQQKHFQNIPTSFQNAPPHFTNVPPSFANVSHFQPVLSEQCQNTDSNPLIFDTSSC</sequence>
<keyword evidence="2 6" id="KW-0812">Transmembrane</keyword>
<dbReference type="InterPro" id="IPR021381">
    <property type="entry name" value="DUF3011"/>
</dbReference>
<evidence type="ECO:0000256" key="6">
    <source>
        <dbReference type="SAM" id="Phobius"/>
    </source>
</evidence>
<dbReference type="GO" id="GO:0016020">
    <property type="term" value="C:membrane"/>
    <property type="evidence" value="ECO:0007669"/>
    <property type="project" value="UniProtKB-SubCell"/>
</dbReference>
<evidence type="ECO:0000256" key="5">
    <source>
        <dbReference type="SAM" id="MobiDB-lite"/>
    </source>
</evidence>
<dbReference type="PANTHER" id="PTHR15549">
    <property type="entry name" value="PAIRED IMMUNOGLOBULIN-LIKE TYPE 2 RECEPTOR"/>
    <property type="match status" value="1"/>
</dbReference>
<evidence type="ECO:0000256" key="2">
    <source>
        <dbReference type="ARBA" id="ARBA00022692"/>
    </source>
</evidence>
<evidence type="ECO:0000313" key="7">
    <source>
        <dbReference type="EMBL" id="CAG2234759.1"/>
    </source>
</evidence>
<keyword evidence="4 6" id="KW-0472">Membrane</keyword>
<dbReference type="EMBL" id="CAJPWZ010002271">
    <property type="protein sequence ID" value="CAG2234759.1"/>
    <property type="molecule type" value="Genomic_DNA"/>
</dbReference>
<evidence type="ECO:0000256" key="1">
    <source>
        <dbReference type="ARBA" id="ARBA00004167"/>
    </source>
</evidence>
<dbReference type="AlphaFoldDB" id="A0A8S3TM89"/>
<proteinExistence type="predicted"/>
<name>A0A8S3TM89_MYTED</name>
<feature type="compositionally biased region" description="Low complexity" evidence="5">
    <location>
        <begin position="179"/>
        <end position="226"/>
    </location>
</feature>
<evidence type="ECO:0000256" key="4">
    <source>
        <dbReference type="ARBA" id="ARBA00023136"/>
    </source>
</evidence>
<dbReference type="Pfam" id="PF11218">
    <property type="entry name" value="DUF3011"/>
    <property type="match status" value="1"/>
</dbReference>
<dbReference type="PANTHER" id="PTHR15549:SF30">
    <property type="entry name" value="MID2 DOMAIN-CONTAINING PROTEIN"/>
    <property type="match status" value="1"/>
</dbReference>
<keyword evidence="3 6" id="KW-1133">Transmembrane helix</keyword>
<dbReference type="OrthoDB" id="6123540at2759"/>
<comment type="subcellular location">
    <subcellularLocation>
        <location evidence="1">Membrane</location>
        <topology evidence="1">Single-pass membrane protein</topology>
    </subcellularLocation>
</comment>
<evidence type="ECO:0000256" key="3">
    <source>
        <dbReference type="ARBA" id="ARBA00022989"/>
    </source>
</evidence>
<accession>A0A8S3TM89</accession>
<evidence type="ECO:0000313" key="8">
    <source>
        <dbReference type="Proteomes" id="UP000683360"/>
    </source>
</evidence>
<feature type="transmembrane region" description="Helical" evidence="6">
    <location>
        <begin position="237"/>
        <end position="262"/>
    </location>
</feature>
<feature type="region of interest" description="Disordered" evidence="5">
    <location>
        <begin position="174"/>
        <end position="232"/>
    </location>
</feature>